<reference evidence="5" key="1">
    <citation type="journal article" date="2019" name="Int. J. Syst. Evol. Microbiol.">
        <title>The Global Catalogue of Microorganisms (GCM) 10K type strain sequencing project: providing services to taxonomists for standard genome sequencing and annotation.</title>
        <authorList>
            <consortium name="The Broad Institute Genomics Platform"/>
            <consortium name="The Broad Institute Genome Sequencing Center for Infectious Disease"/>
            <person name="Wu L."/>
            <person name="Ma J."/>
        </authorList>
    </citation>
    <scope>NUCLEOTIDE SEQUENCE [LARGE SCALE GENOMIC DNA]</scope>
    <source>
        <strain evidence="5">JCM 18532</strain>
    </source>
</reference>
<evidence type="ECO:0000313" key="5">
    <source>
        <dbReference type="Proteomes" id="UP001499882"/>
    </source>
</evidence>
<gene>
    <name evidence="4" type="ORF">GCM10023350_03120</name>
</gene>
<keyword evidence="2 4" id="KW-0378">Hydrolase</keyword>
<dbReference type="Pfam" id="PF07859">
    <property type="entry name" value="Abhydrolase_3"/>
    <property type="match status" value="1"/>
</dbReference>
<dbReference type="Gene3D" id="3.40.50.1820">
    <property type="entry name" value="alpha/beta hydrolase"/>
    <property type="match status" value="1"/>
</dbReference>
<protein>
    <submittedName>
        <fullName evidence="4">Alpha/beta hydrolase</fullName>
    </submittedName>
</protein>
<accession>A0ABP8YBH3</accession>
<dbReference type="RefSeq" id="WP_345524769.1">
    <property type="nucleotide sequence ID" value="NZ_BAABKN010000004.1"/>
</dbReference>
<evidence type="ECO:0000259" key="3">
    <source>
        <dbReference type="Pfam" id="PF07859"/>
    </source>
</evidence>
<sequence length="303" mass="32708">MPSTESQELNNLYKSISARSQTEPAPELWMMRAMFEELVAVGREPEDVTYAEVDVDGIHALWVKPVGAAADRVILYVHGGAFVGGSSASHRKLTGHLAKASGVQALSIDYRLAPENPYPAQLEDAVTAFRWLRAQGFAAERIVTAGDSAGGNLSIATALKLRDLGEDLPGAIISLSPWLDMEGQSESLDSNAATDLLISRQGMAAFTYLLLGESGSRTDPLVNILRADLEGLPPVYLAAGGDEVLRDDSVRFAERARDQGVKVELTIESGMQHVYALRVGAAPEADQLIEELARWVRPLIDLN</sequence>
<proteinExistence type="inferred from homology"/>
<dbReference type="Proteomes" id="UP001499882">
    <property type="component" value="Unassembled WGS sequence"/>
</dbReference>
<dbReference type="InterPro" id="IPR013094">
    <property type="entry name" value="AB_hydrolase_3"/>
</dbReference>
<dbReference type="EMBL" id="BAABKN010000004">
    <property type="protein sequence ID" value="GAA4724192.1"/>
    <property type="molecule type" value="Genomic_DNA"/>
</dbReference>
<comment type="similarity">
    <text evidence="1">Belongs to the 'GDXG' lipolytic enzyme family.</text>
</comment>
<dbReference type="PANTHER" id="PTHR48081:SF8">
    <property type="entry name" value="ALPHA_BETA HYDROLASE FOLD-3 DOMAIN-CONTAINING PROTEIN-RELATED"/>
    <property type="match status" value="1"/>
</dbReference>
<dbReference type="PANTHER" id="PTHR48081">
    <property type="entry name" value="AB HYDROLASE SUPERFAMILY PROTEIN C4A8.06C"/>
    <property type="match status" value="1"/>
</dbReference>
<dbReference type="PROSITE" id="PS01173">
    <property type="entry name" value="LIPASE_GDXG_HIS"/>
    <property type="match status" value="1"/>
</dbReference>
<dbReference type="InterPro" id="IPR050300">
    <property type="entry name" value="GDXG_lipolytic_enzyme"/>
</dbReference>
<feature type="domain" description="Alpha/beta hydrolase fold-3" evidence="3">
    <location>
        <begin position="74"/>
        <end position="276"/>
    </location>
</feature>
<dbReference type="GO" id="GO:0016787">
    <property type="term" value="F:hydrolase activity"/>
    <property type="evidence" value="ECO:0007669"/>
    <property type="project" value="UniProtKB-KW"/>
</dbReference>
<evidence type="ECO:0000313" key="4">
    <source>
        <dbReference type="EMBL" id="GAA4724192.1"/>
    </source>
</evidence>
<evidence type="ECO:0000256" key="1">
    <source>
        <dbReference type="ARBA" id="ARBA00010515"/>
    </source>
</evidence>
<name>A0ABP8YBH3_9ACTN</name>
<evidence type="ECO:0000256" key="2">
    <source>
        <dbReference type="ARBA" id="ARBA00022801"/>
    </source>
</evidence>
<dbReference type="InterPro" id="IPR002168">
    <property type="entry name" value="Lipase_GDXG_HIS_AS"/>
</dbReference>
<organism evidence="4 5">
    <name type="scientific">Nocardioides endophyticus</name>
    <dbReference type="NCBI Taxonomy" id="1353775"/>
    <lineage>
        <taxon>Bacteria</taxon>
        <taxon>Bacillati</taxon>
        <taxon>Actinomycetota</taxon>
        <taxon>Actinomycetes</taxon>
        <taxon>Propionibacteriales</taxon>
        <taxon>Nocardioidaceae</taxon>
        <taxon>Nocardioides</taxon>
    </lineage>
</organism>
<keyword evidence="5" id="KW-1185">Reference proteome</keyword>
<comment type="caution">
    <text evidence="4">The sequence shown here is derived from an EMBL/GenBank/DDBJ whole genome shotgun (WGS) entry which is preliminary data.</text>
</comment>
<dbReference type="InterPro" id="IPR029058">
    <property type="entry name" value="AB_hydrolase_fold"/>
</dbReference>
<dbReference type="SUPFAM" id="SSF53474">
    <property type="entry name" value="alpha/beta-Hydrolases"/>
    <property type="match status" value="1"/>
</dbReference>